<gene>
    <name evidence="2" type="ORF">ENK44_15495</name>
</gene>
<dbReference type="AlphaFoldDB" id="A0A7V4U367"/>
<evidence type="ECO:0000313" key="2">
    <source>
        <dbReference type="EMBL" id="HGY57113.1"/>
    </source>
</evidence>
<comment type="caution">
    <text evidence="2">The sequence shown here is derived from an EMBL/GenBank/DDBJ whole genome shotgun (WGS) entry which is preliminary data.</text>
</comment>
<dbReference type="SUPFAM" id="SSF56935">
    <property type="entry name" value="Porins"/>
    <property type="match status" value="1"/>
</dbReference>
<evidence type="ECO:0000259" key="1">
    <source>
        <dbReference type="Pfam" id="PF19572"/>
    </source>
</evidence>
<dbReference type="InterPro" id="IPR045741">
    <property type="entry name" value="PorV"/>
</dbReference>
<dbReference type="Proteomes" id="UP000885779">
    <property type="component" value="Unassembled WGS sequence"/>
</dbReference>
<accession>A0A7V4U367</accession>
<dbReference type="EMBL" id="DRQG01000144">
    <property type="protein sequence ID" value="HGY57113.1"/>
    <property type="molecule type" value="Genomic_DNA"/>
</dbReference>
<dbReference type="Gene3D" id="2.40.160.60">
    <property type="entry name" value="Outer membrane protein transport protein (OMPP1/FadL/TodX)"/>
    <property type="match status" value="1"/>
</dbReference>
<dbReference type="Pfam" id="PF19572">
    <property type="entry name" value="PorV"/>
    <property type="match status" value="1"/>
</dbReference>
<name>A0A7V4U367_CALAY</name>
<organism evidence="2">
    <name type="scientific">Caldithrix abyssi</name>
    <dbReference type="NCBI Taxonomy" id="187145"/>
    <lineage>
        <taxon>Bacteria</taxon>
        <taxon>Pseudomonadati</taxon>
        <taxon>Calditrichota</taxon>
        <taxon>Calditrichia</taxon>
        <taxon>Calditrichales</taxon>
        <taxon>Calditrichaceae</taxon>
        <taxon>Caldithrix</taxon>
    </lineage>
</organism>
<dbReference type="NCBIfam" id="NF033709">
    <property type="entry name" value="PorV_fam"/>
    <property type="match status" value="1"/>
</dbReference>
<proteinExistence type="predicted"/>
<reference evidence="2" key="1">
    <citation type="journal article" date="2020" name="mSystems">
        <title>Genome- and Community-Level Interaction Insights into Carbon Utilization and Element Cycling Functions of Hydrothermarchaeota in Hydrothermal Sediment.</title>
        <authorList>
            <person name="Zhou Z."/>
            <person name="Liu Y."/>
            <person name="Xu W."/>
            <person name="Pan J."/>
            <person name="Luo Z.H."/>
            <person name="Li M."/>
        </authorList>
    </citation>
    <scope>NUCLEOTIDE SEQUENCE [LARGE SCALE GENOMIC DNA]</scope>
    <source>
        <strain evidence="2">HyVt-577</strain>
    </source>
</reference>
<sequence>MDKSIDKKIRKNLLLSAIIISIFVSLAASQDVEKVGTSAATFLRVPVGARAVAMGGAFVAQSNDVSALFWNPGGLARIDRYELLVDHSPWLPGLSFNYIALAIPLQGYGTMGLSVTSLGTQKMDVTTPDQPMGTGETFDAASVAVGLSFSRKLTDRFSLGATFKYVNERIFNSTATGFALDIGAVYDTPFEGIRFGFSVSNFGTKMQMTGDDLNLRVDIAPDQKGNNQSVVGQLKTDRFDMPLIMRVGLAWDALNSDFNRLTIAVDGLNPNDNGHSLNVGAEYALFNEQVLLRAGYNELFLDEPEKGLTLGAGASLNVGGNIRLRAEYAYQQFIHLGDVNRYTLIVNF</sequence>
<feature type="domain" description="Type IX secretion system protein PorV" evidence="1">
    <location>
        <begin position="31"/>
        <end position="208"/>
    </location>
</feature>
<protein>
    <submittedName>
        <fullName evidence="2">PorV/PorQ family protein</fullName>
    </submittedName>
</protein>